<dbReference type="GO" id="GO:0004553">
    <property type="term" value="F:hydrolase activity, hydrolyzing O-glycosyl compounds"/>
    <property type="evidence" value="ECO:0007669"/>
    <property type="project" value="TreeGrafter"/>
</dbReference>
<feature type="domain" description="Glycoside hydrolase family 65 central catalytic" evidence="6">
    <location>
        <begin position="312"/>
        <end position="682"/>
    </location>
</feature>
<comment type="similarity">
    <text evidence="1">Belongs to the glycosyl hydrolase 65 family.</text>
</comment>
<dbReference type="GO" id="GO:0030246">
    <property type="term" value="F:carbohydrate binding"/>
    <property type="evidence" value="ECO:0007669"/>
    <property type="project" value="InterPro"/>
</dbReference>
<dbReference type="SUPFAM" id="SSF48208">
    <property type="entry name" value="Six-hairpin glycosidases"/>
    <property type="match status" value="1"/>
</dbReference>
<dbReference type="PIRSF" id="PIRSF036289">
    <property type="entry name" value="Glycosyl_hydrolase_malt_phosph"/>
    <property type="match status" value="1"/>
</dbReference>
<dbReference type="EMBL" id="CYZE01000004">
    <property type="protein sequence ID" value="CUO13769.1"/>
    <property type="molecule type" value="Genomic_DNA"/>
</dbReference>
<dbReference type="InterPro" id="IPR008928">
    <property type="entry name" value="6-hairpin_glycosidase_sf"/>
</dbReference>
<reference evidence="8 9" key="1">
    <citation type="submission" date="2015-09" db="EMBL/GenBank/DDBJ databases">
        <authorList>
            <consortium name="Pathogen Informatics"/>
        </authorList>
    </citation>
    <scope>NUCLEOTIDE SEQUENCE [LARGE SCALE GENOMIC DNA]</scope>
    <source>
        <strain evidence="8 9">2789STDY5608850</strain>
    </source>
</reference>
<dbReference type="Gene3D" id="2.60.420.10">
    <property type="entry name" value="Maltose phosphorylase, domain 3"/>
    <property type="match status" value="1"/>
</dbReference>
<feature type="binding site" evidence="5">
    <location>
        <begin position="595"/>
        <end position="596"/>
    </location>
    <ligand>
        <name>substrate</name>
    </ligand>
</feature>
<dbReference type="SUPFAM" id="SSF74650">
    <property type="entry name" value="Galactose mutarotase-like"/>
    <property type="match status" value="1"/>
</dbReference>
<dbReference type="InterPro" id="IPR011013">
    <property type="entry name" value="Gal_mutarotase_sf_dom"/>
</dbReference>
<dbReference type="GO" id="GO:0005975">
    <property type="term" value="P:carbohydrate metabolic process"/>
    <property type="evidence" value="ECO:0007669"/>
    <property type="project" value="InterPro"/>
</dbReference>
<dbReference type="Pfam" id="PF03636">
    <property type="entry name" value="Glyco_hydro_65N"/>
    <property type="match status" value="1"/>
</dbReference>
<dbReference type="InterPro" id="IPR005196">
    <property type="entry name" value="Glyco_hydro_65_N"/>
</dbReference>
<dbReference type="PANTHER" id="PTHR11051">
    <property type="entry name" value="GLYCOSYL HYDROLASE-RELATED"/>
    <property type="match status" value="1"/>
</dbReference>
<dbReference type="RefSeq" id="WP_055654577.1">
    <property type="nucleotide sequence ID" value="NZ_CABIXC010000004.1"/>
</dbReference>
<evidence type="ECO:0000256" key="1">
    <source>
        <dbReference type="ARBA" id="ARBA00006768"/>
    </source>
</evidence>
<keyword evidence="2 8" id="KW-0328">Glycosyltransferase</keyword>
<sequence length="749" mass="85195">MIYYKIEEKEKGFRFYEPERNPDYNRKTEAVFAQCNGFLGIRASFETKQLDESRGTFIGGLYHKAGVHEVTELVNCPDVTEFRIRINGENLRLDSCCLTDYDRSLYTRYGELESRIGCEMKAAGSVTLTSRRFASVDNRRLFCHQLSVSCEKGGILELSTGINGQITNSGVSHFDYMEARVFEKKRMFLECGCDDGQILSVMTVCSTGESRETAAFHLERRGICQDFKKELRPGEVWTICKYTLFYVENGEEAAGKTAGQTVTEMTDVLEEAEEAGWGGLNRRHREAFDRFWDMAAIEITGASKEERAAVEFAEYHLAGMVPWDGCSCSAAAKGLTGEGYKGHVFWDTEIFIMPFFIYMFPETARNLLLYRYHGLAGARKKAEEYGYSGAMYPWEAASSGEEETPLYAAIDIHTGKAAKVWSGIKEHHVTADIIHGLISYYQATGDREFMERYGCRMILETAVFWHSRAVWNEEKGRLEIRDVIGPDEYTEHVDNNAYTNYMAYENVKAAGDVLASWKHPLADSYREEGWSERFDHFLRCLYLPEPNDEKIIPQDDTFLSKKKLPDIEKYRNADVRQLILKDYSRSQVVDMQVLKQADVVMLLELLPGRFDAETVKKNVEFYEALNTHDSSLSLCAHAEAEAVIGEMDMAMKFFRQAMEIDLCEGYKDSAEGIHAASLGGILNCILRGFAGMKTDGGTYRFTPHLPDHWQSMRFSFMDHGKKKTAVVSGSPFEERTAREGMEITCTKII</sequence>
<dbReference type="InterPro" id="IPR005195">
    <property type="entry name" value="Glyco_hydro_65_M"/>
</dbReference>
<dbReference type="Gene3D" id="1.50.10.10">
    <property type="match status" value="1"/>
</dbReference>
<evidence type="ECO:0000256" key="4">
    <source>
        <dbReference type="PIRSR" id="PIRSR036289-50"/>
    </source>
</evidence>
<feature type="active site" description="Proton donor" evidence="4">
    <location>
        <position position="488"/>
    </location>
</feature>
<name>A0A174CNL8_9FIRM</name>
<evidence type="ECO:0000259" key="7">
    <source>
        <dbReference type="Pfam" id="PF03636"/>
    </source>
</evidence>
<keyword evidence="3 8" id="KW-0808">Transferase</keyword>
<dbReference type="GO" id="GO:0033831">
    <property type="term" value="F:kojibiose phosphorylase activity"/>
    <property type="evidence" value="ECO:0007669"/>
    <property type="project" value="UniProtKB-EC"/>
</dbReference>
<organism evidence="8 9">
    <name type="scientific">Hungatella hathewayi</name>
    <dbReference type="NCBI Taxonomy" id="154046"/>
    <lineage>
        <taxon>Bacteria</taxon>
        <taxon>Bacillati</taxon>
        <taxon>Bacillota</taxon>
        <taxon>Clostridia</taxon>
        <taxon>Lachnospirales</taxon>
        <taxon>Lachnospiraceae</taxon>
        <taxon>Hungatella</taxon>
    </lineage>
</organism>
<dbReference type="Proteomes" id="UP000095651">
    <property type="component" value="Unassembled WGS sequence"/>
</dbReference>
<evidence type="ECO:0000256" key="3">
    <source>
        <dbReference type="ARBA" id="ARBA00022679"/>
    </source>
</evidence>
<evidence type="ECO:0000313" key="8">
    <source>
        <dbReference type="EMBL" id="CUO13769.1"/>
    </source>
</evidence>
<dbReference type="Pfam" id="PF03632">
    <property type="entry name" value="Glyco_hydro_65m"/>
    <property type="match status" value="1"/>
</dbReference>
<feature type="binding site" evidence="5">
    <location>
        <begin position="346"/>
        <end position="347"/>
    </location>
    <ligand>
        <name>substrate</name>
    </ligand>
</feature>
<dbReference type="InterPro" id="IPR037018">
    <property type="entry name" value="GH65_N"/>
</dbReference>
<dbReference type="Gene3D" id="2.70.98.40">
    <property type="entry name" value="Glycoside hydrolase, family 65, N-terminal domain"/>
    <property type="match status" value="1"/>
</dbReference>
<feature type="domain" description="Glycoside hydrolase family 65 N-terminal" evidence="7">
    <location>
        <begin position="19"/>
        <end position="246"/>
    </location>
</feature>
<gene>
    <name evidence="8" type="primary">kojP_3</name>
    <name evidence="8" type="ORF">ERS852407_01949</name>
</gene>
<dbReference type="EC" id="2.4.1.230" evidence="8"/>
<dbReference type="InterPro" id="IPR012341">
    <property type="entry name" value="6hp_glycosidase-like_sf"/>
</dbReference>
<evidence type="ECO:0000256" key="2">
    <source>
        <dbReference type="ARBA" id="ARBA00022676"/>
    </source>
</evidence>
<evidence type="ECO:0000256" key="5">
    <source>
        <dbReference type="PIRSR" id="PIRSR036289-51"/>
    </source>
</evidence>
<dbReference type="PANTHER" id="PTHR11051:SF8">
    <property type="entry name" value="PROTEIN-GLUCOSYLGALACTOSYLHYDROXYLYSINE GLUCOSIDASE"/>
    <property type="match status" value="1"/>
</dbReference>
<accession>A0A174CNL8</accession>
<evidence type="ECO:0000313" key="9">
    <source>
        <dbReference type="Proteomes" id="UP000095651"/>
    </source>
</evidence>
<dbReference type="InterPro" id="IPR017045">
    <property type="entry name" value="Malt_Pase/Glycosyl_Hdrlase"/>
</dbReference>
<evidence type="ECO:0000259" key="6">
    <source>
        <dbReference type="Pfam" id="PF03632"/>
    </source>
</evidence>
<protein>
    <submittedName>
        <fullName evidence="8">Beta-phosphoglucomutase</fullName>
        <ecNumber evidence="8">2.4.1.230</ecNumber>
    </submittedName>
</protein>
<dbReference type="AlphaFoldDB" id="A0A174CNL8"/>
<proteinExistence type="inferred from homology"/>